<evidence type="ECO:0000256" key="1">
    <source>
        <dbReference type="ARBA" id="ARBA00004651"/>
    </source>
</evidence>
<feature type="transmembrane region" description="Helical" evidence="8">
    <location>
        <begin position="50"/>
        <end position="72"/>
    </location>
</feature>
<dbReference type="GO" id="GO:0005886">
    <property type="term" value="C:plasma membrane"/>
    <property type="evidence" value="ECO:0007669"/>
    <property type="project" value="UniProtKB-SubCell"/>
</dbReference>
<dbReference type="AlphaFoldDB" id="A0AAJ5ZFP7"/>
<reference evidence="11" key="3">
    <citation type="submission" date="2023-06" db="EMBL/GenBank/DDBJ databases">
        <title>Pangenomics reveal diversification of enzyme families and niche specialization in globally abundant SAR202 bacteria.</title>
        <authorList>
            <person name="Saw J.H.W."/>
        </authorList>
    </citation>
    <scope>NUCLEOTIDE SEQUENCE [LARGE SCALE GENOMIC DNA]</scope>
    <source>
        <strain evidence="11">JH1073</strain>
    </source>
</reference>
<proteinExistence type="predicted"/>
<feature type="transmembrane region" description="Helical" evidence="8">
    <location>
        <begin position="139"/>
        <end position="160"/>
    </location>
</feature>
<evidence type="ECO:0000256" key="5">
    <source>
        <dbReference type="ARBA" id="ARBA00022989"/>
    </source>
</evidence>
<keyword evidence="2" id="KW-0813">Transport</keyword>
<evidence type="ECO:0000256" key="8">
    <source>
        <dbReference type="SAM" id="Phobius"/>
    </source>
</evidence>
<keyword evidence="3" id="KW-1003">Cell membrane</keyword>
<keyword evidence="4 8" id="KW-0812">Transmembrane</keyword>
<dbReference type="Proteomes" id="UP001219901">
    <property type="component" value="Chromosome"/>
</dbReference>
<dbReference type="GO" id="GO:0008324">
    <property type="term" value="F:monoatomic cation transmembrane transporter activity"/>
    <property type="evidence" value="ECO:0007669"/>
    <property type="project" value="InterPro"/>
</dbReference>
<sequence length="528" mass="56442">MSPLHAHVERREVSVRGPTSPMMLVYSFFAVAAVGALLLSLPIANSHHEFMSPITTFFTSVSAMTGTGLIVVDTRETWTGFGQGVLAALIFIGGLGFMTGAAFLLFITGRRSSLQGRLVVGAGLDDNRLGTIAALARNIILMAIVVQIIGAIFIFVRWYLVAPIWQGMTLADGLWQSVFTSISAFNNAGFEILPDDLVGGDALIGLGRDIPTLVIIGVMILAGSTSYATLNNVIEIRGWHKRALGSKRMFVGIGVATVLGIGIFVTLIGVNRDLQSLRIFGLIVVTLSASYAAFAYVIRIRRWRHLTLDTKLVLVGIGVMLLIGFVSFMSLEWNNAATIGNESVRSKITQGAFHTVNRTAGFSTIDYGNLHSANLSVTEGLMFVGGASASTAAGIKVNTFMVIVVASFAIFSGRQRTTVFGREIPRVNVQRAMAVGASASAGVLILIVALFIVQPGLDFRTGVFEIISAFGTVGWSAGATSHLNEGAQIVLSITMFTGRFGPLTIALFMAGREKQEPIRYASERIRIG</sequence>
<keyword evidence="7 8" id="KW-0472">Membrane</keyword>
<dbReference type="PANTHER" id="PTHR32024:SF1">
    <property type="entry name" value="KTR SYSTEM POTASSIUM UPTAKE PROTEIN B"/>
    <property type="match status" value="1"/>
</dbReference>
<evidence type="ECO:0000256" key="4">
    <source>
        <dbReference type="ARBA" id="ARBA00022692"/>
    </source>
</evidence>
<feature type="transmembrane region" description="Helical" evidence="8">
    <location>
        <begin position="312"/>
        <end position="331"/>
    </location>
</feature>
<dbReference type="PANTHER" id="PTHR32024">
    <property type="entry name" value="TRK SYSTEM POTASSIUM UPTAKE PROTEIN TRKG-RELATED"/>
    <property type="match status" value="1"/>
</dbReference>
<dbReference type="EMBL" id="WMBE01000001">
    <property type="protein sequence ID" value="MDG0866034.1"/>
    <property type="molecule type" value="Genomic_DNA"/>
</dbReference>
<feature type="transmembrane region" description="Helical" evidence="8">
    <location>
        <begin position="489"/>
        <end position="510"/>
    </location>
</feature>
<organism evidence="10 11">
    <name type="scientific">Candidatus Lucifugimonas marina</name>
    <dbReference type="NCBI Taxonomy" id="3038979"/>
    <lineage>
        <taxon>Bacteria</taxon>
        <taxon>Bacillati</taxon>
        <taxon>Chloroflexota</taxon>
        <taxon>Dehalococcoidia</taxon>
        <taxon>SAR202 cluster</taxon>
        <taxon>Candidatus Lucifugimonadales</taxon>
        <taxon>Candidatus Lucifugimonadaceae</taxon>
        <taxon>Candidatus Lucifugimonas</taxon>
    </lineage>
</organism>
<dbReference type="Pfam" id="PF02386">
    <property type="entry name" value="TrkH"/>
    <property type="match status" value="2"/>
</dbReference>
<gene>
    <name evidence="9" type="ORF">GKO46_02985</name>
    <name evidence="10" type="ORF">GKO48_06275</name>
</gene>
<dbReference type="InterPro" id="IPR003445">
    <property type="entry name" value="Cat_transpt"/>
</dbReference>
<evidence type="ECO:0000256" key="3">
    <source>
        <dbReference type="ARBA" id="ARBA00022475"/>
    </source>
</evidence>
<evidence type="ECO:0000256" key="2">
    <source>
        <dbReference type="ARBA" id="ARBA00022448"/>
    </source>
</evidence>
<feature type="transmembrane region" description="Helical" evidence="8">
    <location>
        <begin position="210"/>
        <end position="230"/>
    </location>
</feature>
<feature type="transmembrane region" description="Helical" evidence="8">
    <location>
        <begin position="23"/>
        <end position="43"/>
    </location>
</feature>
<accession>A0AAJ5ZFP7</accession>
<feature type="transmembrane region" description="Helical" evidence="8">
    <location>
        <begin position="391"/>
        <end position="411"/>
    </location>
</feature>
<evidence type="ECO:0000256" key="6">
    <source>
        <dbReference type="ARBA" id="ARBA00023065"/>
    </source>
</evidence>
<reference evidence="11 12" key="1">
    <citation type="submission" date="2019-11" db="EMBL/GenBank/DDBJ databases">
        <authorList>
            <person name="Cho J.-C."/>
        </authorList>
    </citation>
    <scope>NUCLEOTIDE SEQUENCE [LARGE SCALE GENOMIC DNA]</scope>
    <source>
        <strain evidence="10 11">JH1073</strain>
        <strain evidence="9 12">JH702</strain>
    </source>
</reference>
<evidence type="ECO:0000313" key="12">
    <source>
        <dbReference type="Proteomes" id="UP001321249"/>
    </source>
</evidence>
<reference evidence="10" key="2">
    <citation type="journal article" date="2023" name="Nat. Commun.">
        <title>Cultivation of marine bacteria of the SAR202 clade.</title>
        <authorList>
            <person name="Lim Y."/>
            <person name="Seo J.H."/>
            <person name="Giovannoni S.J."/>
            <person name="Kang I."/>
            <person name="Cho J.C."/>
        </authorList>
    </citation>
    <scope>NUCLEOTIDE SEQUENCE</scope>
    <source>
        <strain evidence="10">JH1073</strain>
    </source>
</reference>
<dbReference type="Proteomes" id="UP001321249">
    <property type="component" value="Unassembled WGS sequence"/>
</dbReference>
<evidence type="ECO:0000313" key="9">
    <source>
        <dbReference type="EMBL" id="MDG0866034.1"/>
    </source>
</evidence>
<dbReference type="EMBL" id="CP046147">
    <property type="protein sequence ID" value="WFG39239.1"/>
    <property type="molecule type" value="Genomic_DNA"/>
</dbReference>
<name>A0AAJ5ZFP7_9CHLR</name>
<evidence type="ECO:0000313" key="10">
    <source>
        <dbReference type="EMBL" id="WFG39239.1"/>
    </source>
</evidence>
<comment type="subcellular location">
    <subcellularLocation>
        <location evidence="1">Cell membrane</location>
        <topology evidence="1">Multi-pass membrane protein</topology>
    </subcellularLocation>
</comment>
<evidence type="ECO:0008006" key="13">
    <source>
        <dbReference type="Google" id="ProtNLM"/>
    </source>
</evidence>
<feature type="transmembrane region" description="Helical" evidence="8">
    <location>
        <begin position="432"/>
        <end position="453"/>
    </location>
</feature>
<feature type="transmembrane region" description="Helical" evidence="8">
    <location>
        <begin position="276"/>
        <end position="300"/>
    </location>
</feature>
<protein>
    <recommendedName>
        <fullName evidence="13">Trk family potassium uptake protein</fullName>
    </recommendedName>
</protein>
<keyword evidence="5 8" id="KW-1133">Transmembrane helix</keyword>
<feature type="transmembrane region" description="Helical" evidence="8">
    <location>
        <begin position="250"/>
        <end position="270"/>
    </location>
</feature>
<evidence type="ECO:0000256" key="7">
    <source>
        <dbReference type="ARBA" id="ARBA00023136"/>
    </source>
</evidence>
<feature type="transmembrane region" description="Helical" evidence="8">
    <location>
        <begin position="84"/>
        <end position="107"/>
    </location>
</feature>
<dbReference type="GO" id="GO:0030001">
    <property type="term" value="P:metal ion transport"/>
    <property type="evidence" value="ECO:0007669"/>
    <property type="project" value="UniProtKB-ARBA"/>
</dbReference>
<evidence type="ECO:0000313" key="11">
    <source>
        <dbReference type="Proteomes" id="UP001219901"/>
    </source>
</evidence>
<keyword evidence="6" id="KW-0406">Ion transport</keyword>
<dbReference type="RefSeq" id="WP_342822729.1">
    <property type="nucleotide sequence ID" value="NZ_CP046146.1"/>
</dbReference>
<keyword evidence="11" id="KW-1185">Reference proteome</keyword>